<dbReference type="InterPro" id="IPR002938">
    <property type="entry name" value="FAD-bd"/>
</dbReference>
<dbReference type="Gene3D" id="3.30.9.10">
    <property type="entry name" value="D-Amino Acid Oxidase, subunit A, domain 2"/>
    <property type="match status" value="1"/>
</dbReference>
<keyword evidence="3" id="KW-0274">FAD</keyword>
<evidence type="ECO:0000259" key="4">
    <source>
        <dbReference type="Pfam" id="PF01494"/>
    </source>
</evidence>
<accession>A0A6M2BME3</accession>
<keyword evidence="6" id="KW-1185">Reference proteome</keyword>
<evidence type="ECO:0000313" key="6">
    <source>
        <dbReference type="Proteomes" id="UP000472676"/>
    </source>
</evidence>
<comment type="cofactor">
    <cofactor evidence="1">
        <name>FAD</name>
        <dbReference type="ChEBI" id="CHEBI:57692"/>
    </cofactor>
</comment>
<dbReference type="PRINTS" id="PR00420">
    <property type="entry name" value="RNGMNOXGNASE"/>
</dbReference>
<name>A0A6M2BME3_9GAMM</name>
<reference evidence="5 6" key="1">
    <citation type="journal article" date="2014" name="Int. J. Syst. Evol. Microbiol.">
        <title>Solimonas terrae sp. nov., isolated from soil.</title>
        <authorList>
            <person name="Kim S.J."/>
            <person name="Moon J.Y."/>
            <person name="Weon H.Y."/>
            <person name="Ahn J.H."/>
            <person name="Chen W.M."/>
            <person name="Kwon S.W."/>
        </authorList>
    </citation>
    <scope>NUCLEOTIDE SEQUENCE [LARGE SCALE GENOMIC DNA]</scope>
    <source>
        <strain evidence="5 6">KIS83-12</strain>
    </source>
</reference>
<evidence type="ECO:0000256" key="3">
    <source>
        <dbReference type="ARBA" id="ARBA00022827"/>
    </source>
</evidence>
<dbReference type="EMBL" id="JAAMOW010000001">
    <property type="protein sequence ID" value="NGY03315.1"/>
    <property type="molecule type" value="Genomic_DNA"/>
</dbReference>
<dbReference type="GO" id="GO:0016709">
    <property type="term" value="F:oxidoreductase activity, acting on paired donors, with incorporation or reduction of molecular oxygen, NAD(P)H as one donor, and incorporation of one atom of oxygen"/>
    <property type="evidence" value="ECO:0007669"/>
    <property type="project" value="UniProtKB-ARBA"/>
</dbReference>
<dbReference type="SUPFAM" id="SSF51905">
    <property type="entry name" value="FAD/NAD(P)-binding domain"/>
    <property type="match status" value="1"/>
</dbReference>
<evidence type="ECO:0000313" key="5">
    <source>
        <dbReference type="EMBL" id="NGY03315.1"/>
    </source>
</evidence>
<feature type="domain" description="FAD-binding" evidence="4">
    <location>
        <begin position="18"/>
        <end position="368"/>
    </location>
</feature>
<evidence type="ECO:0000256" key="1">
    <source>
        <dbReference type="ARBA" id="ARBA00001974"/>
    </source>
</evidence>
<dbReference type="AlphaFoldDB" id="A0A6M2BME3"/>
<dbReference type="Pfam" id="PF01494">
    <property type="entry name" value="FAD_binding_3"/>
    <property type="match status" value="1"/>
</dbReference>
<dbReference type="GO" id="GO:0071949">
    <property type="term" value="F:FAD binding"/>
    <property type="evidence" value="ECO:0007669"/>
    <property type="project" value="InterPro"/>
</dbReference>
<dbReference type="Pfam" id="PF21274">
    <property type="entry name" value="Rng_hyd_C"/>
    <property type="match status" value="1"/>
</dbReference>
<keyword evidence="2" id="KW-0285">Flavoprotein</keyword>
<evidence type="ECO:0000256" key="2">
    <source>
        <dbReference type="ARBA" id="ARBA00022630"/>
    </source>
</evidence>
<gene>
    <name evidence="5" type="ORF">G7Y85_00910</name>
</gene>
<protein>
    <submittedName>
        <fullName evidence="5">FAD-dependent oxidoreductase</fullName>
    </submittedName>
</protein>
<dbReference type="PANTHER" id="PTHR43004:SF19">
    <property type="entry name" value="BINDING MONOOXYGENASE, PUTATIVE (JCVI)-RELATED"/>
    <property type="match status" value="1"/>
</dbReference>
<dbReference type="Proteomes" id="UP000472676">
    <property type="component" value="Unassembled WGS sequence"/>
</dbReference>
<sequence length="547" mass="59945">MGDSQVQEWRVPSSAIATQVLIVGAGPTGLAAAIELGMRGIDVLVIDRNARGGQAPRAKTTNVRTRTHLRRWGIAGKLAAEAPFGIDFPNDMIFVTSLSGHKLAHFRDAFNAAPGRNPLYPEHAQWVPQYKLEKVLLEHTRTLPSVEIRFNTRFVTARQNQDQVVATLEDASGKSLEVGARYLIAADGARSTAREVMGIKSDALRKLGNSYNIIFRAPEFAREHKHEKGVMYLQIGKHGVSAIGPMDTDDRWFFMPMGVPEGKHLSDQEAIALIRERSGLRSPIEILSADSWVASVWLADRYRDHRMLLAGDACHLHPPTGGYGMNMGIGDGVDLGWKLAAVLQGWADAAFLDSYQSERQPLHRIVIEEAVANFAAAPVPPAIIERDGFIGRGLRALIGRKIQKTKAREFHTLGTVLGLGYEGSPWVADEGGTAPMHDNGNYTPTARPGYLAPHAWLADGSSIYDLFGQGFTLLVAADASAAEVTQAELDARQARIPLKVVRPEGLDVEALYQARLALIRPDQHVSWRGQRWQPDVLSLVIQGSARR</sequence>
<dbReference type="NCBIfam" id="NF004780">
    <property type="entry name" value="PRK06126.1"/>
    <property type="match status" value="1"/>
</dbReference>
<dbReference type="InterPro" id="IPR036188">
    <property type="entry name" value="FAD/NAD-bd_sf"/>
</dbReference>
<dbReference type="PANTHER" id="PTHR43004">
    <property type="entry name" value="TRK SYSTEM POTASSIUM UPTAKE PROTEIN"/>
    <property type="match status" value="1"/>
</dbReference>
<dbReference type="Gene3D" id="3.50.50.60">
    <property type="entry name" value="FAD/NAD(P)-binding domain"/>
    <property type="match status" value="1"/>
</dbReference>
<dbReference type="Gene3D" id="3.40.30.120">
    <property type="match status" value="1"/>
</dbReference>
<proteinExistence type="predicted"/>
<organism evidence="5 6">
    <name type="scientific">Solimonas terrae</name>
    <dbReference type="NCBI Taxonomy" id="1396819"/>
    <lineage>
        <taxon>Bacteria</taxon>
        <taxon>Pseudomonadati</taxon>
        <taxon>Pseudomonadota</taxon>
        <taxon>Gammaproteobacteria</taxon>
        <taxon>Nevskiales</taxon>
        <taxon>Nevskiaceae</taxon>
        <taxon>Solimonas</taxon>
    </lineage>
</organism>
<dbReference type="InterPro" id="IPR050641">
    <property type="entry name" value="RIFMO-like"/>
</dbReference>
<comment type="caution">
    <text evidence="5">The sequence shown here is derived from an EMBL/GenBank/DDBJ whole genome shotgun (WGS) entry which is preliminary data.</text>
</comment>